<dbReference type="SUPFAM" id="SSF48317">
    <property type="entry name" value="Acid phosphatase/Vanadium-dependent haloperoxidase"/>
    <property type="match status" value="1"/>
</dbReference>
<dbReference type="SMART" id="SM00014">
    <property type="entry name" value="acidPPc"/>
    <property type="match status" value="1"/>
</dbReference>
<organism evidence="10 11">
    <name type="scientific">Adiantum capillus-veneris</name>
    <name type="common">Maidenhair fern</name>
    <dbReference type="NCBI Taxonomy" id="13818"/>
    <lineage>
        <taxon>Eukaryota</taxon>
        <taxon>Viridiplantae</taxon>
        <taxon>Streptophyta</taxon>
        <taxon>Embryophyta</taxon>
        <taxon>Tracheophyta</taxon>
        <taxon>Polypodiopsida</taxon>
        <taxon>Polypodiidae</taxon>
        <taxon>Polypodiales</taxon>
        <taxon>Pteridineae</taxon>
        <taxon>Pteridaceae</taxon>
        <taxon>Vittarioideae</taxon>
        <taxon>Adiantum</taxon>
    </lineage>
</organism>
<dbReference type="GO" id="GO:0016020">
    <property type="term" value="C:membrane"/>
    <property type="evidence" value="ECO:0007669"/>
    <property type="project" value="UniProtKB-SubCell"/>
</dbReference>
<keyword evidence="6 8" id="KW-0472">Membrane</keyword>
<feature type="transmembrane region" description="Helical" evidence="8">
    <location>
        <begin position="155"/>
        <end position="178"/>
    </location>
</feature>
<dbReference type="GO" id="GO:0006644">
    <property type="term" value="P:phospholipid metabolic process"/>
    <property type="evidence" value="ECO:0007669"/>
    <property type="project" value="InterPro"/>
</dbReference>
<dbReference type="PANTHER" id="PTHR10165">
    <property type="entry name" value="LIPID PHOSPHATE PHOSPHATASE"/>
    <property type="match status" value="1"/>
</dbReference>
<evidence type="ECO:0000313" key="11">
    <source>
        <dbReference type="Proteomes" id="UP000886520"/>
    </source>
</evidence>
<keyword evidence="11" id="KW-1185">Reference proteome</keyword>
<name>A0A9D4VAN8_ADICA</name>
<dbReference type="PANTHER" id="PTHR10165:SF203">
    <property type="entry name" value="LIPID PHOSPHATE PHOSPHATASE 3, CHLOROPLASTIC-RELATED"/>
    <property type="match status" value="1"/>
</dbReference>
<reference evidence="10" key="1">
    <citation type="submission" date="2021-01" db="EMBL/GenBank/DDBJ databases">
        <title>Adiantum capillus-veneris genome.</title>
        <authorList>
            <person name="Fang Y."/>
            <person name="Liao Q."/>
        </authorList>
    </citation>
    <scope>NUCLEOTIDE SEQUENCE</scope>
    <source>
        <strain evidence="10">H3</strain>
        <tissue evidence="10">Leaf</tissue>
    </source>
</reference>
<feature type="transmembrane region" description="Helical" evidence="8">
    <location>
        <begin position="284"/>
        <end position="303"/>
    </location>
</feature>
<gene>
    <name evidence="10" type="ORF">GOP47_0002753</name>
</gene>
<feature type="region of interest" description="Disordered" evidence="7">
    <location>
        <begin position="1"/>
        <end position="24"/>
    </location>
</feature>
<dbReference type="GO" id="GO:0008195">
    <property type="term" value="F:phosphatidate phosphatase activity"/>
    <property type="evidence" value="ECO:0007669"/>
    <property type="project" value="TreeGrafter"/>
</dbReference>
<dbReference type="Pfam" id="PF01569">
    <property type="entry name" value="PAP2"/>
    <property type="match status" value="1"/>
</dbReference>
<dbReference type="Gene3D" id="1.20.144.10">
    <property type="entry name" value="Phosphatidic acid phosphatase type 2/haloperoxidase"/>
    <property type="match status" value="1"/>
</dbReference>
<feature type="domain" description="Phosphatidic acid phosphatase type 2/haloperoxidase" evidence="9">
    <location>
        <begin position="189"/>
        <end position="330"/>
    </location>
</feature>
<protein>
    <recommendedName>
        <fullName evidence="9">Phosphatidic acid phosphatase type 2/haloperoxidase domain-containing protein</fullName>
    </recommendedName>
</protein>
<comment type="similarity">
    <text evidence="2">Belongs to the PA-phosphatase related phosphoesterase family.</text>
</comment>
<keyword evidence="5 8" id="KW-1133">Transmembrane helix</keyword>
<evidence type="ECO:0000256" key="7">
    <source>
        <dbReference type="SAM" id="MobiDB-lite"/>
    </source>
</evidence>
<comment type="subcellular location">
    <subcellularLocation>
        <location evidence="1">Membrane</location>
        <topology evidence="1">Multi-pass membrane protein</topology>
    </subcellularLocation>
</comment>
<sequence length="393" mass="43856">MRSRSPSLPSERPEAPISSASPSPGFRSISLGDLRRGYLDIVVEGSSAVEPFLRSPTAGHHTHMSLGTFLDSKPESDNTTSIMEDRGILQDIGEEVICTLRAASYKLFRFHLHDWLALVALAVIDGILNIINPFYRYVGKPFIQDYMYPLKPNTIPLQVVPVIAVGIPLVIFIIYFLYTKDITDLHHAILGLLFAVLISAVITDSIKNAVGRPRPDFFWRCFPDGIERYNNVTFEVQCTGEQSVIKEGHKSFPSGHTSWSFAGLGFLSLYLAGKLQMFNRRGHVGKLIIVVLPLIGALLVGLSRVDDYWHHWNDVFGGAIIGLTMAIVCYHHLFPSVFSDKSTGPHSYLQIGNNFKLSVFSWVPRRRQHSDWPPAGNGRQELDMELGATNNIP</sequence>
<proteinExistence type="inferred from homology"/>
<evidence type="ECO:0000256" key="2">
    <source>
        <dbReference type="ARBA" id="ARBA00008816"/>
    </source>
</evidence>
<dbReference type="AlphaFoldDB" id="A0A9D4VAN8"/>
<dbReference type="InterPro" id="IPR000326">
    <property type="entry name" value="PAP2/HPO"/>
</dbReference>
<feature type="transmembrane region" description="Helical" evidence="8">
    <location>
        <begin position="315"/>
        <end position="333"/>
    </location>
</feature>
<feature type="transmembrane region" description="Helical" evidence="8">
    <location>
        <begin position="256"/>
        <end position="272"/>
    </location>
</feature>
<evidence type="ECO:0000259" key="9">
    <source>
        <dbReference type="SMART" id="SM00014"/>
    </source>
</evidence>
<accession>A0A9D4VAN8</accession>
<dbReference type="OrthoDB" id="10030083at2759"/>
<comment type="caution">
    <text evidence="10">The sequence shown here is derived from an EMBL/GenBank/DDBJ whole genome shotgun (WGS) entry which is preliminary data.</text>
</comment>
<evidence type="ECO:0000256" key="5">
    <source>
        <dbReference type="ARBA" id="ARBA00022989"/>
    </source>
</evidence>
<evidence type="ECO:0000256" key="8">
    <source>
        <dbReference type="SAM" id="Phobius"/>
    </source>
</evidence>
<evidence type="ECO:0000256" key="6">
    <source>
        <dbReference type="ARBA" id="ARBA00023136"/>
    </source>
</evidence>
<dbReference type="CDD" id="cd03390">
    <property type="entry name" value="PAP2_containing_1_like"/>
    <property type="match status" value="1"/>
</dbReference>
<feature type="transmembrane region" description="Helical" evidence="8">
    <location>
        <begin position="115"/>
        <end position="135"/>
    </location>
</feature>
<dbReference type="GO" id="GO:0046839">
    <property type="term" value="P:phospholipid dephosphorylation"/>
    <property type="evidence" value="ECO:0007669"/>
    <property type="project" value="TreeGrafter"/>
</dbReference>
<evidence type="ECO:0000256" key="4">
    <source>
        <dbReference type="ARBA" id="ARBA00022801"/>
    </source>
</evidence>
<evidence type="ECO:0000256" key="1">
    <source>
        <dbReference type="ARBA" id="ARBA00004141"/>
    </source>
</evidence>
<feature type="region of interest" description="Disordered" evidence="7">
    <location>
        <begin position="370"/>
        <end position="393"/>
    </location>
</feature>
<dbReference type="InterPro" id="IPR036938">
    <property type="entry name" value="PAP2/HPO_sf"/>
</dbReference>
<dbReference type="InterPro" id="IPR043216">
    <property type="entry name" value="PAP-like"/>
</dbReference>
<dbReference type="FunFam" id="1.20.144.10:FF:000001">
    <property type="entry name" value="Lipid phosphate phosphatase 2"/>
    <property type="match status" value="1"/>
</dbReference>
<keyword evidence="3 8" id="KW-0812">Transmembrane</keyword>
<evidence type="ECO:0000313" key="10">
    <source>
        <dbReference type="EMBL" id="KAI5083010.1"/>
    </source>
</evidence>
<evidence type="ECO:0000256" key="3">
    <source>
        <dbReference type="ARBA" id="ARBA00022692"/>
    </source>
</evidence>
<dbReference type="EMBL" id="JABFUD020000002">
    <property type="protein sequence ID" value="KAI5083010.1"/>
    <property type="molecule type" value="Genomic_DNA"/>
</dbReference>
<dbReference type="Proteomes" id="UP000886520">
    <property type="component" value="Chromosome 3"/>
</dbReference>
<keyword evidence="4" id="KW-0378">Hydrolase</keyword>
<feature type="transmembrane region" description="Helical" evidence="8">
    <location>
        <begin position="185"/>
        <end position="203"/>
    </location>
</feature>